<sequence>MLEYVEVQPTFPQNHSRENNAKIRMQAITIRKNEGYSELKVAIQSRLGAPFDHTPLKIWYNQAGSVIEKLMDPYDDTISNIFTEEPKAEHFHIIVYPAE</sequence>
<comment type="caution">
    <text evidence="1">The sequence shown here is derived from an EMBL/GenBank/DDBJ whole genome shotgun (WGS) entry which is preliminary data.</text>
</comment>
<proteinExistence type="predicted"/>
<name>A0A2I1GYZ8_9GLOM</name>
<accession>A0A2I1GYZ8</accession>
<dbReference type="VEuPathDB" id="FungiDB:FUN_025169"/>
<dbReference type="Proteomes" id="UP000234323">
    <property type="component" value="Unassembled WGS sequence"/>
</dbReference>
<keyword evidence="2" id="KW-1185">Reference proteome</keyword>
<evidence type="ECO:0000313" key="1">
    <source>
        <dbReference type="EMBL" id="PKY51852.1"/>
    </source>
</evidence>
<evidence type="ECO:0008006" key="3">
    <source>
        <dbReference type="Google" id="ProtNLM"/>
    </source>
</evidence>
<dbReference type="VEuPathDB" id="FungiDB:RhiirA1_429778"/>
<organism evidence="1 2">
    <name type="scientific">Rhizophagus irregularis</name>
    <dbReference type="NCBI Taxonomy" id="588596"/>
    <lineage>
        <taxon>Eukaryota</taxon>
        <taxon>Fungi</taxon>
        <taxon>Fungi incertae sedis</taxon>
        <taxon>Mucoromycota</taxon>
        <taxon>Glomeromycotina</taxon>
        <taxon>Glomeromycetes</taxon>
        <taxon>Glomerales</taxon>
        <taxon>Glomeraceae</taxon>
        <taxon>Rhizophagus</taxon>
    </lineage>
</organism>
<evidence type="ECO:0000313" key="2">
    <source>
        <dbReference type="Proteomes" id="UP000234323"/>
    </source>
</evidence>
<gene>
    <name evidence="1" type="ORF">RhiirA4_546791</name>
</gene>
<reference evidence="1 2" key="1">
    <citation type="submission" date="2015-10" db="EMBL/GenBank/DDBJ databases">
        <title>Genome analyses suggest a sexual origin of heterokaryosis in a supposedly ancient asexual fungus.</title>
        <authorList>
            <person name="Ropars J."/>
            <person name="Sedzielewska K."/>
            <person name="Noel J."/>
            <person name="Charron P."/>
            <person name="Farinelli L."/>
            <person name="Marton T."/>
            <person name="Kruger M."/>
            <person name="Pelin A."/>
            <person name="Brachmann A."/>
            <person name="Corradi N."/>
        </authorList>
    </citation>
    <scope>NUCLEOTIDE SEQUENCE [LARGE SCALE GENOMIC DNA]</scope>
    <source>
        <strain evidence="1 2">A4</strain>
    </source>
</reference>
<protein>
    <recommendedName>
        <fullName evidence="3">Ubiquitin-like domain-containing protein</fullName>
    </recommendedName>
</protein>
<dbReference type="AlphaFoldDB" id="A0A2I1GYZ8"/>
<dbReference type="EMBL" id="LLXI01001096">
    <property type="protein sequence ID" value="PKY51852.1"/>
    <property type="molecule type" value="Genomic_DNA"/>
</dbReference>